<dbReference type="InterPro" id="IPR033248">
    <property type="entry name" value="Transketolase_C"/>
</dbReference>
<dbReference type="AlphaFoldDB" id="A0A1H6DXL8"/>
<keyword evidence="3" id="KW-0786">Thiamine pyrophosphate</keyword>
<evidence type="ECO:0000313" key="5">
    <source>
        <dbReference type="EMBL" id="SEG90082.1"/>
    </source>
</evidence>
<dbReference type="SUPFAM" id="SSF52922">
    <property type="entry name" value="TK C-terminal domain-like"/>
    <property type="match status" value="1"/>
</dbReference>
<dbReference type="InterPro" id="IPR051157">
    <property type="entry name" value="PDH/Transketolase"/>
</dbReference>
<sequence length="317" mass="32686">MSARACRDAYRDLVPELMAADPRVVCLDSDTGLFAGVDFGGAADRYVNLGIAEQNLMGVAAGLAQSGFVPYVNTMAAFAATRALEAVKIDIALCGLPVRIMATHDGLAAGHLGPTHHCLEDLAVMRLLPGMTVLVPHTADAAEELIRQCADVPGPVYMRLGRKAAPEPPPGLEPPRLGRAQLLRDGADVTIAATGPYPVLAALDAAALLAADGVQARVFNVHTVRPLDAGVVLAGPGPVVTVEEHWASGGLGSAVAEAAAELPGGPRVLRVAVPDAFVPGAGDQAHLVARAGITAEAVAARARRALGRRPVRRFSET</sequence>
<dbReference type="SUPFAM" id="SSF52518">
    <property type="entry name" value="Thiamin diphosphate-binding fold (THDP-binding)"/>
    <property type="match status" value="1"/>
</dbReference>
<dbReference type="InterPro" id="IPR005475">
    <property type="entry name" value="Transketolase-like_Pyr-bd"/>
</dbReference>
<dbReference type="PANTHER" id="PTHR43825">
    <property type="entry name" value="PYRUVATE DEHYDROGENASE E1 COMPONENT"/>
    <property type="match status" value="1"/>
</dbReference>
<evidence type="ECO:0000256" key="3">
    <source>
        <dbReference type="ARBA" id="ARBA00023052"/>
    </source>
</evidence>
<comment type="similarity">
    <text evidence="2">Belongs to the transketolase family.</text>
</comment>
<dbReference type="PANTHER" id="PTHR43825:SF5">
    <property type="entry name" value="HYPOTHETICAL TRANSKETOLASE FAMILY PROTEIN"/>
    <property type="match status" value="1"/>
</dbReference>
<dbReference type="GO" id="GO:0000287">
    <property type="term" value="F:magnesium ion binding"/>
    <property type="evidence" value="ECO:0007669"/>
    <property type="project" value="UniProtKB-ARBA"/>
</dbReference>
<dbReference type="Pfam" id="PF02779">
    <property type="entry name" value="Transket_pyr"/>
    <property type="match status" value="1"/>
</dbReference>
<dbReference type="InterPro" id="IPR009014">
    <property type="entry name" value="Transketo_C/PFOR_II"/>
</dbReference>
<evidence type="ECO:0000256" key="2">
    <source>
        <dbReference type="ARBA" id="ARBA00007131"/>
    </source>
</evidence>
<evidence type="ECO:0000256" key="1">
    <source>
        <dbReference type="ARBA" id="ARBA00001964"/>
    </source>
</evidence>
<dbReference type="FunFam" id="3.40.50.970:FF:000129">
    <property type="entry name" value="Transketolase"/>
    <property type="match status" value="1"/>
</dbReference>
<dbReference type="EMBL" id="FNVO01000025">
    <property type="protein sequence ID" value="SEG90082.1"/>
    <property type="molecule type" value="Genomic_DNA"/>
</dbReference>
<dbReference type="Gene3D" id="3.40.50.970">
    <property type="match status" value="1"/>
</dbReference>
<evidence type="ECO:0000259" key="4">
    <source>
        <dbReference type="SMART" id="SM00861"/>
    </source>
</evidence>
<dbReference type="RefSeq" id="WP_268817569.1">
    <property type="nucleotide sequence ID" value="NZ_FNVO01000025.1"/>
</dbReference>
<dbReference type="Pfam" id="PF02780">
    <property type="entry name" value="Transketolase_C"/>
    <property type="match status" value="1"/>
</dbReference>
<reference evidence="6" key="1">
    <citation type="submission" date="2016-10" db="EMBL/GenBank/DDBJ databases">
        <authorList>
            <person name="Varghese N."/>
            <person name="Submissions S."/>
        </authorList>
    </citation>
    <scope>NUCLEOTIDE SEQUENCE [LARGE SCALE GENOMIC DNA]</scope>
    <source>
        <strain evidence="6">DSM 43163</strain>
    </source>
</reference>
<accession>A0A1H6DXL8</accession>
<proteinExistence type="inferred from homology"/>
<name>A0A1H6DXL8_9ACTN</name>
<dbReference type="CDD" id="cd07033">
    <property type="entry name" value="TPP_PYR_DXS_TK_like"/>
    <property type="match status" value="1"/>
</dbReference>
<dbReference type="SMART" id="SM00861">
    <property type="entry name" value="Transket_pyr"/>
    <property type="match status" value="1"/>
</dbReference>
<protein>
    <submittedName>
        <fullName evidence="5">Transketolase subunit B</fullName>
    </submittedName>
</protein>
<dbReference type="Proteomes" id="UP000236723">
    <property type="component" value="Unassembled WGS sequence"/>
</dbReference>
<organism evidence="5 6">
    <name type="scientific">Thermomonospora echinospora</name>
    <dbReference type="NCBI Taxonomy" id="1992"/>
    <lineage>
        <taxon>Bacteria</taxon>
        <taxon>Bacillati</taxon>
        <taxon>Actinomycetota</taxon>
        <taxon>Actinomycetes</taxon>
        <taxon>Streptosporangiales</taxon>
        <taxon>Thermomonosporaceae</taxon>
        <taxon>Thermomonospora</taxon>
    </lineage>
</organism>
<gene>
    <name evidence="5" type="ORF">SAMN04489712_12533</name>
</gene>
<dbReference type="Gene3D" id="3.40.50.920">
    <property type="match status" value="1"/>
</dbReference>
<feature type="domain" description="Transketolase-like pyrimidine-binding" evidence="4">
    <location>
        <begin position="4"/>
        <end position="167"/>
    </location>
</feature>
<dbReference type="InterPro" id="IPR029061">
    <property type="entry name" value="THDP-binding"/>
</dbReference>
<keyword evidence="6" id="KW-1185">Reference proteome</keyword>
<evidence type="ECO:0000313" key="6">
    <source>
        <dbReference type="Proteomes" id="UP000236723"/>
    </source>
</evidence>
<comment type="cofactor">
    <cofactor evidence="1">
        <name>thiamine diphosphate</name>
        <dbReference type="ChEBI" id="CHEBI:58937"/>
    </cofactor>
</comment>